<evidence type="ECO:0000313" key="2">
    <source>
        <dbReference type="Proteomes" id="UP000029095"/>
    </source>
</evidence>
<proteinExistence type="predicted"/>
<comment type="caution">
    <text evidence="1">The sequence shown here is derived from an EMBL/GenBank/DDBJ whole genome shotgun (WGS) entry which is preliminary data.</text>
</comment>
<dbReference type="RefSeq" id="WP_043386015.1">
    <property type="nucleotide sequence ID" value="NZ_KN039950.1"/>
</dbReference>
<dbReference type="HOGENOM" id="CLU_2620585_0_0_11"/>
<protein>
    <submittedName>
        <fullName evidence="1">Uncharacterized protein</fullName>
    </submittedName>
</protein>
<name>A0A086MRG6_9ACTN</name>
<gene>
    <name evidence="1" type="ORF">FM21_35090</name>
</gene>
<evidence type="ECO:0000313" key="1">
    <source>
        <dbReference type="EMBL" id="KFG71484.1"/>
    </source>
</evidence>
<sequence length="78" mass="8801">MLVLLNVPHVDTADSREGFSAGDRVERVGGHTLPPDGVVQGWSTLEYAPTVWRCTVTWGGRYIGRYEAHEIEHDHRSR</sequence>
<reference evidence="1 2" key="1">
    <citation type="submission" date="2014-05" db="EMBL/GenBank/DDBJ databases">
        <title>Complete genome sequence of the Streptomyces mutabilis TRM45540.</title>
        <authorList>
            <person name="Luo X."/>
            <person name="Zhang L."/>
        </authorList>
    </citation>
    <scope>NUCLEOTIDE SEQUENCE [LARGE SCALE GENOMIC DNA]</scope>
    <source>
        <strain evidence="1 2">TRM45540</strain>
    </source>
</reference>
<dbReference type="Proteomes" id="UP000029095">
    <property type="component" value="Unassembled WGS sequence"/>
</dbReference>
<organism evidence="1 2">
    <name type="scientific">Streptomyces mutabilis</name>
    <dbReference type="NCBI Taxonomy" id="67332"/>
    <lineage>
        <taxon>Bacteria</taxon>
        <taxon>Bacillati</taxon>
        <taxon>Actinomycetota</taxon>
        <taxon>Actinomycetes</taxon>
        <taxon>Kitasatosporales</taxon>
        <taxon>Streptomycetaceae</taxon>
        <taxon>Streptomyces</taxon>
    </lineage>
</organism>
<accession>A0A086MRG6</accession>
<dbReference type="EMBL" id="JNFQ01000007">
    <property type="protein sequence ID" value="KFG71484.1"/>
    <property type="molecule type" value="Genomic_DNA"/>
</dbReference>
<dbReference type="AlphaFoldDB" id="A0A086MRG6"/>
<dbReference type="STRING" id="1915400.FM21_35090"/>
<keyword evidence="2" id="KW-1185">Reference proteome</keyword>